<dbReference type="InterPro" id="IPR000086">
    <property type="entry name" value="NUDIX_hydrolase_dom"/>
</dbReference>
<sequence>MKTTGIQIIFFNSKQEVLLLKRYSKSDWEFFSTNIIQSEGEYQAASRGSRLTLGLELNIEKLFSTRKYYQFTMNHDNRGDVNLLTFLYTLNLREKIELNQDDYSELVWVDKKNVVEFIKEKKLRQLLVDLQPIFRDYFELQEREKAKSK</sequence>
<dbReference type="InterPro" id="IPR015797">
    <property type="entry name" value="NUDIX_hydrolase-like_dom_sf"/>
</dbReference>
<gene>
    <name evidence="2" type="ORF">KC660_00525</name>
</gene>
<dbReference type="EMBL" id="JAGQLG010000018">
    <property type="protein sequence ID" value="MCA9381876.1"/>
    <property type="molecule type" value="Genomic_DNA"/>
</dbReference>
<dbReference type="SUPFAM" id="SSF55811">
    <property type="entry name" value="Nudix"/>
    <property type="match status" value="1"/>
</dbReference>
<comment type="caution">
    <text evidence="2">The sequence shown here is derived from an EMBL/GenBank/DDBJ whole genome shotgun (WGS) entry which is preliminary data.</text>
</comment>
<dbReference type="AlphaFoldDB" id="A0A955L2W7"/>
<dbReference type="Pfam" id="PF00293">
    <property type="entry name" value="NUDIX"/>
    <property type="match status" value="1"/>
</dbReference>
<organism evidence="2 3">
    <name type="scientific">Candidatus Dojkabacteria bacterium</name>
    <dbReference type="NCBI Taxonomy" id="2099670"/>
    <lineage>
        <taxon>Bacteria</taxon>
        <taxon>Candidatus Dojkabacteria</taxon>
    </lineage>
</organism>
<dbReference type="PROSITE" id="PS51462">
    <property type="entry name" value="NUDIX"/>
    <property type="match status" value="1"/>
</dbReference>
<evidence type="ECO:0000259" key="1">
    <source>
        <dbReference type="PROSITE" id="PS51462"/>
    </source>
</evidence>
<protein>
    <submittedName>
        <fullName evidence="2">NUDIX domain-containing protein</fullName>
    </submittedName>
</protein>
<name>A0A955L2W7_9BACT</name>
<evidence type="ECO:0000313" key="3">
    <source>
        <dbReference type="Proteomes" id="UP000782843"/>
    </source>
</evidence>
<feature type="domain" description="Nudix hydrolase" evidence="1">
    <location>
        <begin position="1"/>
        <end position="131"/>
    </location>
</feature>
<accession>A0A955L2W7</accession>
<dbReference type="Gene3D" id="3.90.79.10">
    <property type="entry name" value="Nucleoside Triphosphate Pyrophosphohydrolase"/>
    <property type="match status" value="1"/>
</dbReference>
<reference evidence="2" key="1">
    <citation type="submission" date="2020-04" db="EMBL/GenBank/DDBJ databases">
        <authorList>
            <person name="Zhang T."/>
        </authorList>
    </citation>
    <scope>NUCLEOTIDE SEQUENCE</scope>
    <source>
        <strain evidence="2">HKST-UBA10</strain>
    </source>
</reference>
<reference evidence="2" key="2">
    <citation type="journal article" date="2021" name="Microbiome">
        <title>Successional dynamics and alternative stable states in a saline activated sludge microbial community over 9 years.</title>
        <authorList>
            <person name="Wang Y."/>
            <person name="Ye J."/>
            <person name="Ju F."/>
            <person name="Liu L."/>
            <person name="Boyd J.A."/>
            <person name="Deng Y."/>
            <person name="Parks D.H."/>
            <person name="Jiang X."/>
            <person name="Yin X."/>
            <person name="Woodcroft B.J."/>
            <person name="Tyson G.W."/>
            <person name="Hugenholtz P."/>
            <person name="Polz M.F."/>
            <person name="Zhang T."/>
        </authorList>
    </citation>
    <scope>NUCLEOTIDE SEQUENCE</scope>
    <source>
        <strain evidence="2">HKST-UBA10</strain>
    </source>
</reference>
<proteinExistence type="predicted"/>
<evidence type="ECO:0000313" key="2">
    <source>
        <dbReference type="EMBL" id="MCA9381876.1"/>
    </source>
</evidence>
<dbReference type="Proteomes" id="UP000782843">
    <property type="component" value="Unassembled WGS sequence"/>
</dbReference>